<organism evidence="2 3">
    <name type="scientific">Colletotrichum asianum</name>
    <dbReference type="NCBI Taxonomy" id="702518"/>
    <lineage>
        <taxon>Eukaryota</taxon>
        <taxon>Fungi</taxon>
        <taxon>Dikarya</taxon>
        <taxon>Ascomycota</taxon>
        <taxon>Pezizomycotina</taxon>
        <taxon>Sordariomycetes</taxon>
        <taxon>Hypocreomycetidae</taxon>
        <taxon>Glomerellales</taxon>
        <taxon>Glomerellaceae</taxon>
        <taxon>Colletotrichum</taxon>
        <taxon>Colletotrichum gloeosporioides species complex</taxon>
    </lineage>
</organism>
<sequence length="61" mass="6851">MNVRHRSDEKGKCSPVQPSHHRPRACLKLAPPVGRSSDSRRRLRRYSAQSTPLESPCPVCA</sequence>
<evidence type="ECO:0000313" key="2">
    <source>
        <dbReference type="EMBL" id="KAF0323955.1"/>
    </source>
</evidence>
<keyword evidence="3" id="KW-1185">Reference proteome</keyword>
<feature type="compositionally biased region" description="Basic and acidic residues" evidence="1">
    <location>
        <begin position="1"/>
        <end position="12"/>
    </location>
</feature>
<feature type="region of interest" description="Disordered" evidence="1">
    <location>
        <begin position="1"/>
        <end position="61"/>
    </location>
</feature>
<reference evidence="2 3" key="1">
    <citation type="submission" date="2019-12" db="EMBL/GenBank/DDBJ databases">
        <title>A genome sequence resource for the geographically widespread anthracnose pathogen Colletotrichum asianum.</title>
        <authorList>
            <person name="Meng Y."/>
        </authorList>
    </citation>
    <scope>NUCLEOTIDE SEQUENCE [LARGE SCALE GENOMIC DNA]</scope>
    <source>
        <strain evidence="2 3">ICMP 18580</strain>
    </source>
</reference>
<comment type="caution">
    <text evidence="2">The sequence shown here is derived from an EMBL/GenBank/DDBJ whole genome shotgun (WGS) entry which is preliminary data.</text>
</comment>
<dbReference type="Proteomes" id="UP000434172">
    <property type="component" value="Unassembled WGS sequence"/>
</dbReference>
<proteinExistence type="predicted"/>
<dbReference type="EMBL" id="WOWK01000048">
    <property type="protein sequence ID" value="KAF0323955.1"/>
    <property type="molecule type" value="Genomic_DNA"/>
</dbReference>
<evidence type="ECO:0000313" key="3">
    <source>
        <dbReference type="Proteomes" id="UP000434172"/>
    </source>
</evidence>
<evidence type="ECO:0000256" key="1">
    <source>
        <dbReference type="SAM" id="MobiDB-lite"/>
    </source>
</evidence>
<gene>
    <name evidence="2" type="ORF">GQ607_008927</name>
</gene>
<dbReference type="AlphaFoldDB" id="A0A8H3WCS5"/>
<accession>A0A8H3WCS5</accession>
<protein>
    <submittedName>
        <fullName evidence="2">Uncharacterized protein</fullName>
    </submittedName>
</protein>
<name>A0A8H3WCS5_9PEZI</name>